<name>A0ABS8USU7_DATST</name>
<dbReference type="Gene3D" id="3.40.850.10">
    <property type="entry name" value="Kinesin motor domain"/>
    <property type="match status" value="1"/>
</dbReference>
<feature type="coiled-coil region" evidence="8">
    <location>
        <begin position="1839"/>
        <end position="1901"/>
    </location>
</feature>
<feature type="compositionally biased region" description="Basic and acidic residues" evidence="9">
    <location>
        <begin position="2215"/>
        <end position="2226"/>
    </location>
</feature>
<gene>
    <name evidence="11" type="ORF">HAX54_021427</name>
</gene>
<feature type="binding site" evidence="7">
    <location>
        <begin position="256"/>
        <end position="263"/>
    </location>
    <ligand>
        <name>ATP</name>
        <dbReference type="ChEBI" id="CHEBI:30616"/>
    </ligand>
</feature>
<evidence type="ECO:0000256" key="8">
    <source>
        <dbReference type="SAM" id="Coils"/>
    </source>
</evidence>
<evidence type="ECO:0000313" key="12">
    <source>
        <dbReference type="Proteomes" id="UP000823775"/>
    </source>
</evidence>
<dbReference type="InterPro" id="IPR036961">
    <property type="entry name" value="Kinesin_motor_dom_sf"/>
</dbReference>
<feature type="region of interest" description="Disordered" evidence="9">
    <location>
        <begin position="779"/>
        <end position="809"/>
    </location>
</feature>
<dbReference type="SMART" id="SM00129">
    <property type="entry name" value="KISc"/>
    <property type="match status" value="1"/>
</dbReference>
<evidence type="ECO:0000313" key="11">
    <source>
        <dbReference type="EMBL" id="MCD9637886.1"/>
    </source>
</evidence>
<evidence type="ECO:0000259" key="10">
    <source>
        <dbReference type="PROSITE" id="PS50067"/>
    </source>
</evidence>
<comment type="caution">
    <text evidence="11">The sequence shown here is derived from an EMBL/GenBank/DDBJ whole genome shotgun (WGS) entry which is preliminary data.</text>
</comment>
<dbReference type="InterPro" id="IPR019821">
    <property type="entry name" value="Kinesin_motor_CS"/>
</dbReference>
<dbReference type="InterPro" id="IPR001752">
    <property type="entry name" value="Kinesin_motor_dom"/>
</dbReference>
<keyword evidence="2 7" id="KW-0547">Nucleotide-binding</keyword>
<dbReference type="PROSITE" id="PS00411">
    <property type="entry name" value="KINESIN_MOTOR_1"/>
    <property type="match status" value="1"/>
</dbReference>
<feature type="domain" description="Kinesin motor" evidence="10">
    <location>
        <begin position="175"/>
        <end position="512"/>
    </location>
</feature>
<feature type="coiled-coil region" evidence="8">
    <location>
        <begin position="2096"/>
        <end position="2186"/>
    </location>
</feature>
<evidence type="ECO:0000256" key="1">
    <source>
        <dbReference type="ARBA" id="ARBA00022701"/>
    </source>
</evidence>
<dbReference type="PROSITE" id="PS50067">
    <property type="entry name" value="KINESIN_MOTOR_2"/>
    <property type="match status" value="1"/>
</dbReference>
<feature type="region of interest" description="Disordered" evidence="9">
    <location>
        <begin position="123"/>
        <end position="154"/>
    </location>
</feature>
<comment type="similarity">
    <text evidence="6">Belongs to the TRAFAC class myosin-kinesin ATPase superfamily. Kinesin family. KIN-12 subfamily.</text>
</comment>
<feature type="region of interest" description="Disordered" evidence="9">
    <location>
        <begin position="1983"/>
        <end position="2006"/>
    </location>
</feature>
<keyword evidence="5 7" id="KW-0505">Motor protein</keyword>
<dbReference type="CDD" id="cd01373">
    <property type="entry name" value="KISc_KLP2_like"/>
    <property type="match status" value="1"/>
</dbReference>
<feature type="region of interest" description="Disordered" evidence="9">
    <location>
        <begin position="1"/>
        <end position="53"/>
    </location>
</feature>
<reference evidence="11 12" key="1">
    <citation type="journal article" date="2021" name="BMC Genomics">
        <title>Datura genome reveals duplications of psychoactive alkaloid biosynthetic genes and high mutation rate following tissue culture.</title>
        <authorList>
            <person name="Rajewski A."/>
            <person name="Carter-House D."/>
            <person name="Stajich J."/>
            <person name="Litt A."/>
        </authorList>
    </citation>
    <scope>NUCLEOTIDE SEQUENCE [LARGE SCALE GENOMIC DNA]</scope>
    <source>
        <strain evidence="11">AR-01</strain>
    </source>
</reference>
<evidence type="ECO:0000256" key="9">
    <source>
        <dbReference type="SAM" id="MobiDB-lite"/>
    </source>
</evidence>
<keyword evidence="1" id="KW-0493">Microtubule</keyword>
<organism evidence="11 12">
    <name type="scientific">Datura stramonium</name>
    <name type="common">Jimsonweed</name>
    <name type="synonym">Common thornapple</name>
    <dbReference type="NCBI Taxonomy" id="4076"/>
    <lineage>
        <taxon>Eukaryota</taxon>
        <taxon>Viridiplantae</taxon>
        <taxon>Streptophyta</taxon>
        <taxon>Embryophyta</taxon>
        <taxon>Tracheophyta</taxon>
        <taxon>Spermatophyta</taxon>
        <taxon>Magnoliopsida</taxon>
        <taxon>eudicotyledons</taxon>
        <taxon>Gunneridae</taxon>
        <taxon>Pentapetalae</taxon>
        <taxon>asterids</taxon>
        <taxon>lamiids</taxon>
        <taxon>Solanales</taxon>
        <taxon>Solanaceae</taxon>
        <taxon>Solanoideae</taxon>
        <taxon>Datureae</taxon>
        <taxon>Datura</taxon>
    </lineage>
</organism>
<keyword evidence="4 8" id="KW-0175">Coiled coil</keyword>
<evidence type="ECO:0000256" key="5">
    <source>
        <dbReference type="ARBA" id="ARBA00023175"/>
    </source>
</evidence>
<dbReference type="SUPFAM" id="SSF52540">
    <property type="entry name" value="P-loop containing nucleoside triphosphate hydrolases"/>
    <property type="match status" value="1"/>
</dbReference>
<feature type="coiled-coil region" evidence="8">
    <location>
        <begin position="1930"/>
        <end position="1982"/>
    </location>
</feature>
<dbReference type="EMBL" id="JACEIK010002578">
    <property type="protein sequence ID" value="MCD9637886.1"/>
    <property type="molecule type" value="Genomic_DNA"/>
</dbReference>
<feature type="compositionally biased region" description="Basic and acidic residues" evidence="9">
    <location>
        <begin position="73"/>
        <end position="89"/>
    </location>
</feature>
<dbReference type="Proteomes" id="UP000823775">
    <property type="component" value="Unassembled WGS sequence"/>
</dbReference>
<evidence type="ECO:0000256" key="3">
    <source>
        <dbReference type="ARBA" id="ARBA00022840"/>
    </source>
</evidence>
<keyword evidence="3 7" id="KW-0067">ATP-binding</keyword>
<dbReference type="PANTHER" id="PTHR37739">
    <property type="entry name" value="KINESIN-LIKE PROTEIN KIN-12D"/>
    <property type="match status" value="1"/>
</dbReference>
<evidence type="ECO:0000256" key="2">
    <source>
        <dbReference type="ARBA" id="ARBA00022741"/>
    </source>
</evidence>
<keyword evidence="12" id="KW-1185">Reference proteome</keyword>
<sequence length="2238" mass="254324">MSKDASSSLRSASRSNLKPTQFDFESDENDFDNLFTQFPPPPPPRTPLNSIADPSQCQTLAQELHLTTLNKSETTRSFRASDRKYETPDSHLGNGVREKAHSEPNSAQTTPVRRISNVFTPGTCSGARHAQHTGAKGATFSSRTSKGTPVINSEPSVQVPHFELAEDPSFWKDHNVQVLIRVRPLNNTEKVSQGYGRCLKQESAQTLVWVGHPETRFTFDHVACETISQEKLFRVAGLPMVDNCMSGYNSCMFAYGQTGSGKTYTMMGDIGEMDGKLSERCGITPRIFEYLFTRIREEEDKRKNERLKYSCKCSFLEIYNEQITDLLEPSSTNLLLREDMKKGVYVENLTEVSVSSVGDVLRNLLQGAANRKMAATHMNSESSRSHCVFTCNIESCWEKDSMKHFRFGRLNLVDLAGSERQKSSGAEGDRLKEAANINKSLSTLGLVIMSLVDLAHGKHRHVPYRDSRLTFLLQDSLGGNSKTTVIATISPSICSASETLSTIKFAQRAKLIQNNAKINEDASGDVSALQQQIQQLKGQLSFLLKHQGSENYFAESVPCLDQFSLGDCPESFDLSEELDMLTDRDQQHGRSNSLHYLKETLLNAMRRAKLAEMEVRRLEAEIEEMKHLVHQQEEEVQLSKEIIKLRDEKIDRLESLGNGIISADSFILEENNALEDDIQILQARAERNPQLTRLAYENISLLKQLRWFENFYENRETEKLVAGMSELREQERVTARELKECGKMNSKLIREVDELQGELGKHVNFNQAAFDSVETMSTQADKANKTPHDLPAGGESKNKEVEGTDGASISQHQDIMEQLIEARSSMEAMEKEQVQLIEELEFTREENQRPSKQIASERVGIQHMPIPDSRESRGSLFETQDGDGDLCMVALQAKLEKMSKDLEKARLLNSQYLEDHALKLSQEHQTELVPEEVEIETTKTILHMQEEIVAMKSELQEKICLMADENMNLKNSLAAKEEEIKVLCMEWERATLELTTFLIDGSKSLRDASSQIENIACSFPDCNACIGEHVEKAAKICVEKEETILLLKRSLEEAQRGIWKMDEKLNSLRGATVAFTLAQQLDNEASNKDATQLVSSLDDQISRLEILENSLLYKGNHIAEVHAASFSANDGSDSIDSNLKQGDSSSESLLALVAHDNNIELARLELQEVENAVNALCFDAQNYLSGLQSDAYKMICLCKEFNQEFLDLIHQMRNKFYDLIENGSSQYHAVGFPSRDSSKLHDHDKQQKLLHQIKYELVETNEKLNQITINLNRTLHSYLCPDTTEDPSDSDGWTTDCSASCSNFLAESVASGKRSKKSSLSDSSQSILKKLNIEDTSLLQLRSDFKMAYGAFVKINAQFNSVFNEKGEEDCSNPVLYLSDSAELAKLNDQHPIRNHQSEIVRAHKMMMHNGEVSRNYRREEEVGDNITEEKIFFKKFEQAFSTIKEVDYTLNVLVKVNENEKHLTSMLRQAEEELLAQKANLVEDVKHLKSSIRQRDEEKGILQDEACHSLIEISNRMSLLEGSFVDMQKDVEGLLKTLFADASRMSEETLDQISNSKSLLEGIFSGTRKNGISSSVRCHCQTIDSIHKLERSCKIGMNMDKEKLDRMTSFRRMGDKELGLDQINSKNENLELRKELERKEVLLKGLLFDISLLQESASSRRDITDEVEKLIAALNRVQNELSTKERQLDEMLIQHRTLENRIQEMESTLFASKADLEETRRESDNFSKQNSELRALLEDLCVKKSQTEDELEEQREIVKSLENEILRLTSSAEKQLILSKKDKATEDDLKRVTGEKNQLLEQLRFLQDRLDMAYSLADENEAIAVQACQASEASKMYAEEKDEEVKILEHSVEELEGTINVLESKVNEMEKEVERDRLIRDSLELELHALRKRLLMVENSQSMDMSSGELSTKDQLLRLMEPTEAYFQIGVLEEEKAELTKEIKQCKEYISEILLHAQAQASQYQQKYKDLEAVVHGLETHSLNSINGGPTSDKTEKCSTRPRGSSSPFRCISSLVQQMNSEKDQELSVAKFQIEELEVLVAQKQKEICMLNSRLAATESMTHDVIQDLLGVKLDMTSYANLMNQFQLQKFVEEAQLQSEERIAMERQLSNLRRQIDDLVEERERYTLEVKKREADVLSSQMCIEQLRERDQMLTAQNEMLKMDRTNLQRKIVELDDMVKRLLGRHSQVGALARLKEIDVSQKLGHPQKLVLGPRDKLSRPHEADDLNGCGKETKFR</sequence>
<protein>
    <recommendedName>
        <fullName evidence="10">Kinesin motor domain-containing protein</fullName>
    </recommendedName>
</protein>
<dbReference type="Pfam" id="PF00225">
    <property type="entry name" value="Kinesin"/>
    <property type="match status" value="1"/>
</dbReference>
<feature type="coiled-coil region" evidence="8">
    <location>
        <begin position="601"/>
        <end position="648"/>
    </location>
</feature>
<proteinExistence type="inferred from homology"/>
<feature type="coiled-coil region" evidence="8">
    <location>
        <begin position="812"/>
        <end position="846"/>
    </location>
</feature>
<feature type="region of interest" description="Disordered" evidence="9">
    <location>
        <begin position="2213"/>
        <end position="2238"/>
    </location>
</feature>
<dbReference type="PANTHER" id="PTHR37739:SF18">
    <property type="entry name" value="KINESIN-LIKE PROTEIN KIN-12C"/>
    <property type="match status" value="1"/>
</dbReference>
<accession>A0ABS8USU7</accession>
<feature type="coiled-coil region" evidence="8">
    <location>
        <begin position="1621"/>
        <end position="1810"/>
    </location>
</feature>
<feature type="coiled-coil region" evidence="8">
    <location>
        <begin position="888"/>
        <end position="915"/>
    </location>
</feature>
<feature type="compositionally biased region" description="Low complexity" evidence="9">
    <location>
        <begin position="1"/>
        <end position="18"/>
    </location>
</feature>
<evidence type="ECO:0000256" key="6">
    <source>
        <dbReference type="ARBA" id="ARBA00034488"/>
    </source>
</evidence>
<feature type="region of interest" description="Disordered" evidence="9">
    <location>
        <begin position="68"/>
        <end position="111"/>
    </location>
</feature>
<dbReference type="PRINTS" id="PR00380">
    <property type="entry name" value="KINESINHEAVY"/>
</dbReference>
<feature type="coiled-coil region" evidence="8">
    <location>
        <begin position="519"/>
        <end position="546"/>
    </location>
</feature>
<evidence type="ECO:0000256" key="7">
    <source>
        <dbReference type="PROSITE-ProRule" id="PRU00283"/>
    </source>
</evidence>
<dbReference type="InterPro" id="IPR044986">
    <property type="entry name" value="KIF15/KIN-12"/>
</dbReference>
<feature type="compositionally biased region" description="Polar residues" evidence="9">
    <location>
        <begin position="139"/>
        <end position="154"/>
    </location>
</feature>
<feature type="compositionally biased region" description="Polar residues" evidence="9">
    <location>
        <begin position="1983"/>
        <end position="1993"/>
    </location>
</feature>
<evidence type="ECO:0000256" key="4">
    <source>
        <dbReference type="ARBA" id="ARBA00023054"/>
    </source>
</evidence>
<dbReference type="InterPro" id="IPR027417">
    <property type="entry name" value="P-loop_NTPase"/>
</dbReference>